<dbReference type="InterPro" id="IPR014748">
    <property type="entry name" value="Enoyl-CoA_hydra_C"/>
</dbReference>
<organism evidence="4 5">
    <name type="scientific">Palleronia abyssalis</name>
    <dbReference type="NCBI Taxonomy" id="1501240"/>
    <lineage>
        <taxon>Bacteria</taxon>
        <taxon>Pseudomonadati</taxon>
        <taxon>Pseudomonadota</taxon>
        <taxon>Alphaproteobacteria</taxon>
        <taxon>Rhodobacterales</taxon>
        <taxon>Roseobacteraceae</taxon>
        <taxon>Palleronia</taxon>
    </lineage>
</organism>
<dbReference type="EC" id="4.2.1.149" evidence="4"/>
<dbReference type="InterPro" id="IPR018376">
    <property type="entry name" value="Enoyl-CoA_hyd/isom_CS"/>
</dbReference>
<dbReference type="AlphaFoldDB" id="A0A2R8BZ42"/>
<dbReference type="SUPFAM" id="SSF52096">
    <property type="entry name" value="ClpP/crotonase"/>
    <property type="match status" value="1"/>
</dbReference>
<evidence type="ECO:0000313" key="4">
    <source>
        <dbReference type="EMBL" id="SPJ25414.1"/>
    </source>
</evidence>
<keyword evidence="2 4" id="KW-0456">Lyase</keyword>
<evidence type="ECO:0000256" key="3">
    <source>
        <dbReference type="RuleBase" id="RU003707"/>
    </source>
</evidence>
<dbReference type="CDD" id="cd06558">
    <property type="entry name" value="crotonase-like"/>
    <property type="match status" value="1"/>
</dbReference>
<dbReference type="Gene3D" id="1.10.12.10">
    <property type="entry name" value="Lyase 2-enoyl-coa Hydratase, Chain A, domain 2"/>
    <property type="match status" value="1"/>
</dbReference>
<proteinExistence type="inferred from homology"/>
<dbReference type="OrthoDB" id="5730382at2"/>
<name>A0A2R8BZ42_9RHOB</name>
<keyword evidence="5" id="KW-1185">Reference proteome</keyword>
<dbReference type="InterPro" id="IPR029045">
    <property type="entry name" value="ClpP/crotonase-like_dom_sf"/>
</dbReference>
<evidence type="ECO:0000256" key="1">
    <source>
        <dbReference type="ARBA" id="ARBA00005254"/>
    </source>
</evidence>
<dbReference type="PROSITE" id="PS00166">
    <property type="entry name" value="ENOYL_COA_HYDRATASE"/>
    <property type="match status" value="1"/>
</dbReference>
<reference evidence="4 5" key="1">
    <citation type="submission" date="2018-03" db="EMBL/GenBank/DDBJ databases">
        <authorList>
            <person name="Keele B.F."/>
        </authorList>
    </citation>
    <scope>NUCLEOTIDE SEQUENCE [LARGE SCALE GENOMIC DNA]</scope>
    <source>
        <strain evidence="4 5">CECT 8504</strain>
    </source>
</reference>
<dbReference type="Gene3D" id="3.90.226.10">
    <property type="entry name" value="2-enoyl-CoA Hydratase, Chain A, domain 1"/>
    <property type="match status" value="1"/>
</dbReference>
<protein>
    <submittedName>
        <fullName evidence="4">Carnitinyl-CoA dehydratase</fullName>
        <ecNumber evidence="4">4.2.1.149</ecNumber>
    </submittedName>
</protein>
<gene>
    <name evidence="4" type="primary">caiD_1</name>
    <name evidence="4" type="ORF">PAA8504_03265</name>
</gene>
<dbReference type="Proteomes" id="UP000244912">
    <property type="component" value="Unassembled WGS sequence"/>
</dbReference>
<dbReference type="GO" id="GO:0006635">
    <property type="term" value="P:fatty acid beta-oxidation"/>
    <property type="evidence" value="ECO:0007669"/>
    <property type="project" value="TreeGrafter"/>
</dbReference>
<evidence type="ECO:0000313" key="5">
    <source>
        <dbReference type="Proteomes" id="UP000244912"/>
    </source>
</evidence>
<evidence type="ECO:0000256" key="2">
    <source>
        <dbReference type="ARBA" id="ARBA00023239"/>
    </source>
</evidence>
<dbReference type="PANTHER" id="PTHR11941:SF54">
    <property type="entry name" value="ENOYL-COA HYDRATASE, MITOCHONDRIAL"/>
    <property type="match status" value="1"/>
</dbReference>
<dbReference type="NCBIfam" id="NF005073">
    <property type="entry name" value="PRK06495.1"/>
    <property type="match status" value="1"/>
</dbReference>
<comment type="similarity">
    <text evidence="1 3">Belongs to the enoyl-CoA hydratase/isomerase family.</text>
</comment>
<sequence>MAEPEYHDVTIEDRIAVVTMNRPPVNAQNRRMREELIEIFDALSDDERVGVVILRSGCKAFSAGADIRERTGIEASRGDYVRHNRLAREYFHAVADCEKPVIAAVNGAAIGAGFALMLSADIMLASDDAWFQMPEVNVGLAGGAAFILEHFTKSRCSAMYYTGRRYPASELYRLGVIEAVVPVDKLMDEAMTYAREIAAKSPVAIQFAKRAFGTVQEMPVRDAYRYEQSLTVGLSRTEDAKEAQRAFVEKRQPVFKGR</sequence>
<dbReference type="EMBL" id="ONZF01000009">
    <property type="protein sequence ID" value="SPJ25414.1"/>
    <property type="molecule type" value="Genomic_DNA"/>
</dbReference>
<accession>A0A2R8BZ42</accession>
<dbReference type="InterPro" id="IPR001753">
    <property type="entry name" value="Enoyl-CoA_hydra/iso"/>
</dbReference>
<dbReference type="RefSeq" id="WP_108895222.1">
    <property type="nucleotide sequence ID" value="NZ_ONZF01000009.1"/>
</dbReference>
<dbReference type="Pfam" id="PF00378">
    <property type="entry name" value="ECH_1"/>
    <property type="match status" value="1"/>
</dbReference>
<dbReference type="GO" id="GO:0016829">
    <property type="term" value="F:lyase activity"/>
    <property type="evidence" value="ECO:0007669"/>
    <property type="project" value="UniProtKB-KW"/>
</dbReference>
<dbReference type="PANTHER" id="PTHR11941">
    <property type="entry name" value="ENOYL-COA HYDRATASE-RELATED"/>
    <property type="match status" value="1"/>
</dbReference>